<dbReference type="Proteomes" id="UP000061468">
    <property type="component" value="Plasmid pAMEDUM8_300"/>
</dbReference>
<reference evidence="1 2" key="1">
    <citation type="submission" date="2015-12" db="EMBL/GenBank/DDBJ databases">
        <title>Intraspecies pangenome expansion in the marine bacterium Alteromonas.</title>
        <authorList>
            <person name="Lopez-Perez M."/>
            <person name="Rodriguez-Valera F."/>
        </authorList>
    </citation>
    <scope>NUCLEOTIDE SEQUENCE [LARGE SCALE GENOMIC DNA]</scope>
    <source>
        <strain evidence="1 2">UM8</strain>
        <plasmid evidence="1 2">pAMEDUM8_300</plasmid>
    </source>
</reference>
<protein>
    <recommendedName>
        <fullName evidence="3">Lipoprotein</fullName>
    </recommendedName>
</protein>
<sequence length="120" mass="13973">MNKYVKESIICSLIFLMLFACSTNKSFNTIYRPLITDSMIIPLKSSKEWFECTKHEECVIVDDMSCGLASVNKKFAADFHLWALNWEHRTSSELCLNKNRNEIRYNAICFNSECSSELIR</sequence>
<evidence type="ECO:0000313" key="2">
    <source>
        <dbReference type="Proteomes" id="UP000061468"/>
    </source>
</evidence>
<dbReference type="PROSITE" id="PS51257">
    <property type="entry name" value="PROKAR_LIPOPROTEIN"/>
    <property type="match status" value="1"/>
</dbReference>
<keyword evidence="1" id="KW-0614">Plasmid</keyword>
<geneLocation type="plasmid" evidence="1 2">
    <name>pAMEDUM8_300</name>
</geneLocation>
<name>A0AAC8XNU0_9ALTE</name>
<accession>A0AAC8XNU0</accession>
<gene>
    <name evidence="1" type="ORF">AV942_20715</name>
</gene>
<dbReference type="EMBL" id="CP013929">
    <property type="protein sequence ID" value="AMJ80810.1"/>
    <property type="molecule type" value="Genomic_DNA"/>
</dbReference>
<proteinExistence type="predicted"/>
<dbReference type="AlphaFoldDB" id="A0AAC8XNU0"/>
<organism evidence="1 2">
    <name type="scientific">Alteromonas mediterranea</name>
    <dbReference type="NCBI Taxonomy" id="314275"/>
    <lineage>
        <taxon>Bacteria</taxon>
        <taxon>Pseudomonadati</taxon>
        <taxon>Pseudomonadota</taxon>
        <taxon>Gammaproteobacteria</taxon>
        <taxon>Alteromonadales</taxon>
        <taxon>Alteromonadaceae</taxon>
        <taxon>Alteromonas/Salinimonas group</taxon>
        <taxon>Alteromonas</taxon>
    </lineage>
</organism>
<evidence type="ECO:0008006" key="3">
    <source>
        <dbReference type="Google" id="ProtNLM"/>
    </source>
</evidence>
<evidence type="ECO:0000313" key="1">
    <source>
        <dbReference type="EMBL" id="AMJ80810.1"/>
    </source>
</evidence>